<proteinExistence type="predicted"/>
<protein>
    <submittedName>
        <fullName evidence="1">Uncharacterized protein</fullName>
    </submittedName>
</protein>
<evidence type="ECO:0000313" key="1">
    <source>
        <dbReference type="EMBL" id="THD18683.1"/>
    </source>
</evidence>
<dbReference type="AlphaFoldDB" id="A0A4E0QUL2"/>
<name>A0A4E0QUL2_FASHE</name>
<keyword evidence="2" id="KW-1185">Reference proteome</keyword>
<comment type="caution">
    <text evidence="1">The sequence shown here is derived from an EMBL/GenBank/DDBJ whole genome shotgun (WGS) entry which is preliminary data.</text>
</comment>
<sequence length="118" mass="13444">MKESRRLLFFLTLITGGSQSFVRLCFAAVFSKEQFLRFLPTSSPEKEVYYYESPGSVSPIEINASVSQQVRIRISDYLANEIPKLLLRCLVEELADDAALVTAYLCRRVRSEPNCNND</sequence>
<dbReference type="Proteomes" id="UP000230066">
    <property type="component" value="Unassembled WGS sequence"/>
</dbReference>
<organism evidence="1 2">
    <name type="scientific">Fasciola hepatica</name>
    <name type="common">Liver fluke</name>
    <dbReference type="NCBI Taxonomy" id="6192"/>
    <lineage>
        <taxon>Eukaryota</taxon>
        <taxon>Metazoa</taxon>
        <taxon>Spiralia</taxon>
        <taxon>Lophotrochozoa</taxon>
        <taxon>Platyhelminthes</taxon>
        <taxon>Trematoda</taxon>
        <taxon>Digenea</taxon>
        <taxon>Plagiorchiida</taxon>
        <taxon>Echinostomata</taxon>
        <taxon>Echinostomatoidea</taxon>
        <taxon>Fasciolidae</taxon>
        <taxon>Fasciola</taxon>
    </lineage>
</organism>
<reference evidence="1" key="1">
    <citation type="submission" date="2019-03" db="EMBL/GenBank/DDBJ databases">
        <title>Improved annotation for the trematode Fasciola hepatica.</title>
        <authorList>
            <person name="Choi Y.-J."/>
            <person name="Martin J."/>
            <person name="Mitreva M."/>
        </authorList>
    </citation>
    <scope>NUCLEOTIDE SEQUENCE [LARGE SCALE GENOMIC DNA]</scope>
</reference>
<accession>A0A4E0QUL2</accession>
<gene>
    <name evidence="1" type="ORF">D915_010712</name>
</gene>
<dbReference type="EMBL" id="JXXN02009154">
    <property type="protein sequence ID" value="THD18683.1"/>
    <property type="molecule type" value="Genomic_DNA"/>
</dbReference>
<evidence type="ECO:0000313" key="2">
    <source>
        <dbReference type="Proteomes" id="UP000230066"/>
    </source>
</evidence>